<accession>A0A9W4XEK2</accession>
<protein>
    <submittedName>
        <fullName evidence="1">Uncharacterized protein</fullName>
    </submittedName>
</protein>
<dbReference type="AlphaFoldDB" id="A0A9W4XEK2"/>
<keyword evidence="2" id="KW-1185">Reference proteome</keyword>
<proteinExistence type="predicted"/>
<sequence length="113" mass="13206">MSFRCPTHLCMLLSESRQAACWGFLFARVHTVRGIIASSLLYHWISVSIYVRASNVCESIFRCFDFRYCYLSILQARATYQKPLCPRDRVVILLCWWLRSNTDVCIDAQKLSD</sequence>
<dbReference type="EMBL" id="CAOQHR010000001">
    <property type="protein sequence ID" value="CAI6275199.1"/>
    <property type="molecule type" value="Genomic_DNA"/>
</dbReference>
<comment type="caution">
    <text evidence="1">The sequence shown here is derived from an EMBL/GenBank/DDBJ whole genome shotgun (WGS) entry which is preliminary data.</text>
</comment>
<evidence type="ECO:0000313" key="2">
    <source>
        <dbReference type="Proteomes" id="UP001152607"/>
    </source>
</evidence>
<evidence type="ECO:0000313" key="1">
    <source>
        <dbReference type="EMBL" id="CAI6275199.1"/>
    </source>
</evidence>
<name>A0A9W4XEK2_9PLEO</name>
<dbReference type="Proteomes" id="UP001152607">
    <property type="component" value="Unassembled WGS sequence"/>
</dbReference>
<reference evidence="1" key="1">
    <citation type="submission" date="2023-01" db="EMBL/GenBank/DDBJ databases">
        <authorList>
            <person name="Van Ghelder C."/>
            <person name="Rancurel C."/>
        </authorList>
    </citation>
    <scope>NUCLEOTIDE SEQUENCE</scope>
    <source>
        <strain evidence="1">CNCM I-4278</strain>
    </source>
</reference>
<organism evidence="1 2">
    <name type="scientific">Periconia digitata</name>
    <dbReference type="NCBI Taxonomy" id="1303443"/>
    <lineage>
        <taxon>Eukaryota</taxon>
        <taxon>Fungi</taxon>
        <taxon>Dikarya</taxon>
        <taxon>Ascomycota</taxon>
        <taxon>Pezizomycotina</taxon>
        <taxon>Dothideomycetes</taxon>
        <taxon>Pleosporomycetidae</taxon>
        <taxon>Pleosporales</taxon>
        <taxon>Massarineae</taxon>
        <taxon>Periconiaceae</taxon>
        <taxon>Periconia</taxon>
    </lineage>
</organism>
<gene>
    <name evidence="1" type="ORF">PDIGIT_LOCUS1887</name>
</gene>